<keyword evidence="9" id="KW-0325">Glycoprotein</keyword>
<sequence>MKLQSVILFDNQLSGQVPQELGEQLPLLRILLLHRNFLEGPFPAHWRNARRMQALTLHENRFRGSLPSSLENMTMLWWITLHGNDFSGTVPRLSLRNRGKATLHRNRFSCQLPESLGLDDVRATVVMGNMVGVGDSITANWVSPAELQDFLYVSSKIWWGNMLVLAGLPMAILGAGVIYCQSRQARARSTQVIAPNIHASFMQSLRLSLWIAAFCALLLPTYLHGARYYECGQPLARSTAAYLDESPLAEIFVILVWSLATLFVSAAISVLPKLGEGVREPPEGSWKLKHRLAWLLWILTVTMISLPSILYSLAQALPKDNTLVADSILNIAHRTAPALIVFVDEVLAARLSIKYAGLSGIKADRLLMALRLCAAWLLPLLAAVALQENCLAGWKLWWNTCNPKSEMHAAFNWRLPVATTVATILNTTTDMCSADSENFWGKAVAAGLLSKVYRP</sequence>
<evidence type="ECO:0000256" key="6">
    <source>
        <dbReference type="ARBA" id="ARBA00022989"/>
    </source>
</evidence>
<keyword evidence="4" id="KW-0732">Signal</keyword>
<evidence type="ECO:0000256" key="2">
    <source>
        <dbReference type="ARBA" id="ARBA00022614"/>
    </source>
</evidence>
<evidence type="ECO:0000313" key="12">
    <source>
        <dbReference type="Proteomes" id="UP000601435"/>
    </source>
</evidence>
<evidence type="ECO:0000256" key="1">
    <source>
        <dbReference type="ARBA" id="ARBA00004167"/>
    </source>
</evidence>
<dbReference type="PANTHER" id="PTHR27000:SF642">
    <property type="entry name" value="INACTIVE LEUCINE-RICH REPEAT RECEPTOR KINASE XIAO-RELATED"/>
    <property type="match status" value="1"/>
</dbReference>
<dbReference type="SUPFAM" id="SSF52058">
    <property type="entry name" value="L domain-like"/>
    <property type="match status" value="1"/>
</dbReference>
<keyword evidence="6 10" id="KW-1133">Transmembrane helix</keyword>
<feature type="transmembrane region" description="Helical" evidence="10">
    <location>
        <begin position="249"/>
        <end position="271"/>
    </location>
</feature>
<protein>
    <submittedName>
        <fullName evidence="11">MIK2 protein</fullName>
    </submittedName>
</protein>
<evidence type="ECO:0000256" key="7">
    <source>
        <dbReference type="ARBA" id="ARBA00023136"/>
    </source>
</evidence>
<keyword evidence="12" id="KW-1185">Reference proteome</keyword>
<keyword evidence="8" id="KW-0675">Receptor</keyword>
<gene>
    <name evidence="11" type="primary">MIK2</name>
    <name evidence="11" type="ORF">SNEC2469_LOCUS10216</name>
</gene>
<comment type="caution">
    <text evidence="11">The sequence shown here is derived from an EMBL/GenBank/DDBJ whole genome shotgun (WGS) entry which is preliminary data.</text>
</comment>
<name>A0A812QED9_9DINO</name>
<organism evidence="11 12">
    <name type="scientific">Symbiodinium necroappetens</name>
    <dbReference type="NCBI Taxonomy" id="1628268"/>
    <lineage>
        <taxon>Eukaryota</taxon>
        <taxon>Sar</taxon>
        <taxon>Alveolata</taxon>
        <taxon>Dinophyceae</taxon>
        <taxon>Suessiales</taxon>
        <taxon>Symbiodiniaceae</taxon>
        <taxon>Symbiodinium</taxon>
    </lineage>
</organism>
<dbReference type="EMBL" id="CAJNJA010016301">
    <property type="protein sequence ID" value="CAE7378283.1"/>
    <property type="molecule type" value="Genomic_DNA"/>
</dbReference>
<accession>A0A812QED9</accession>
<feature type="transmembrane region" description="Helical" evidence="10">
    <location>
        <begin position="365"/>
        <end position="386"/>
    </location>
</feature>
<keyword evidence="7 10" id="KW-0472">Membrane</keyword>
<feature type="transmembrane region" description="Helical" evidence="10">
    <location>
        <begin position="207"/>
        <end position="229"/>
    </location>
</feature>
<keyword evidence="5" id="KW-0677">Repeat</keyword>
<evidence type="ECO:0000313" key="11">
    <source>
        <dbReference type="EMBL" id="CAE7378283.1"/>
    </source>
</evidence>
<dbReference type="Proteomes" id="UP000601435">
    <property type="component" value="Unassembled WGS sequence"/>
</dbReference>
<evidence type="ECO:0000256" key="5">
    <source>
        <dbReference type="ARBA" id="ARBA00022737"/>
    </source>
</evidence>
<dbReference type="PANTHER" id="PTHR27000">
    <property type="entry name" value="LEUCINE-RICH REPEAT RECEPTOR-LIKE PROTEIN KINASE FAMILY PROTEIN-RELATED"/>
    <property type="match status" value="1"/>
</dbReference>
<dbReference type="AlphaFoldDB" id="A0A812QED9"/>
<evidence type="ECO:0000256" key="3">
    <source>
        <dbReference type="ARBA" id="ARBA00022692"/>
    </source>
</evidence>
<evidence type="ECO:0000256" key="9">
    <source>
        <dbReference type="ARBA" id="ARBA00023180"/>
    </source>
</evidence>
<dbReference type="OrthoDB" id="1056777at2759"/>
<dbReference type="Gene3D" id="3.80.10.10">
    <property type="entry name" value="Ribonuclease Inhibitor"/>
    <property type="match status" value="1"/>
</dbReference>
<feature type="transmembrane region" description="Helical" evidence="10">
    <location>
        <begin position="157"/>
        <end position="180"/>
    </location>
</feature>
<keyword evidence="2" id="KW-0433">Leucine-rich repeat</keyword>
<feature type="transmembrane region" description="Helical" evidence="10">
    <location>
        <begin position="292"/>
        <end position="314"/>
    </location>
</feature>
<dbReference type="InterPro" id="IPR032675">
    <property type="entry name" value="LRR_dom_sf"/>
</dbReference>
<evidence type="ECO:0000256" key="4">
    <source>
        <dbReference type="ARBA" id="ARBA00022729"/>
    </source>
</evidence>
<reference evidence="11" key="1">
    <citation type="submission" date="2021-02" db="EMBL/GenBank/DDBJ databases">
        <authorList>
            <person name="Dougan E. K."/>
            <person name="Rhodes N."/>
            <person name="Thang M."/>
            <person name="Chan C."/>
        </authorList>
    </citation>
    <scope>NUCLEOTIDE SEQUENCE</scope>
</reference>
<dbReference type="GO" id="GO:0016020">
    <property type="term" value="C:membrane"/>
    <property type="evidence" value="ECO:0007669"/>
    <property type="project" value="UniProtKB-SubCell"/>
</dbReference>
<evidence type="ECO:0000256" key="10">
    <source>
        <dbReference type="SAM" id="Phobius"/>
    </source>
</evidence>
<evidence type="ECO:0000256" key="8">
    <source>
        <dbReference type="ARBA" id="ARBA00023170"/>
    </source>
</evidence>
<comment type="subcellular location">
    <subcellularLocation>
        <location evidence="1">Membrane</location>
        <topology evidence="1">Single-pass membrane protein</topology>
    </subcellularLocation>
</comment>
<proteinExistence type="predicted"/>
<keyword evidence="3 10" id="KW-0812">Transmembrane</keyword>